<proteinExistence type="predicted"/>
<name>A0A8S5M6T0_9CAUD</name>
<accession>A0A8S5M6T0</accession>
<dbReference type="EMBL" id="BK014834">
    <property type="protein sequence ID" value="DAD77799.1"/>
    <property type="molecule type" value="Genomic_DNA"/>
</dbReference>
<feature type="coiled-coil region" evidence="1">
    <location>
        <begin position="77"/>
        <end position="138"/>
    </location>
</feature>
<organism evidence="3">
    <name type="scientific">Myoviridae sp. ctlRg1</name>
    <dbReference type="NCBI Taxonomy" id="2826692"/>
    <lineage>
        <taxon>Viruses</taxon>
        <taxon>Duplodnaviria</taxon>
        <taxon>Heunggongvirae</taxon>
        <taxon>Uroviricota</taxon>
        <taxon>Caudoviricetes</taxon>
    </lineage>
</organism>
<keyword evidence="1" id="KW-0175">Coiled coil</keyword>
<feature type="region of interest" description="Disordered" evidence="2">
    <location>
        <begin position="244"/>
        <end position="266"/>
    </location>
</feature>
<protein>
    <submittedName>
        <fullName evidence="3">Minor structural protein</fullName>
    </submittedName>
</protein>
<evidence type="ECO:0000256" key="1">
    <source>
        <dbReference type="SAM" id="Coils"/>
    </source>
</evidence>
<feature type="compositionally biased region" description="Gly residues" evidence="2">
    <location>
        <begin position="248"/>
        <end position="262"/>
    </location>
</feature>
<evidence type="ECO:0000256" key="2">
    <source>
        <dbReference type="SAM" id="MobiDB-lite"/>
    </source>
</evidence>
<evidence type="ECO:0000313" key="3">
    <source>
        <dbReference type="EMBL" id="DAD77799.1"/>
    </source>
</evidence>
<reference evidence="3" key="1">
    <citation type="journal article" date="2021" name="Proc. Natl. Acad. Sci. U.S.A.">
        <title>A Catalog of Tens of Thousands of Viruses from Human Metagenomes Reveals Hidden Associations with Chronic Diseases.</title>
        <authorList>
            <person name="Tisza M.J."/>
            <person name="Buck C.B."/>
        </authorList>
    </citation>
    <scope>NUCLEOTIDE SEQUENCE</scope>
    <source>
        <strain evidence="3">CtlRg1</strain>
    </source>
</reference>
<sequence>MLTVEILSQSSALSGLTQEQFAAIASMSQNDETATLAKALAEERTRVASVVSQFSGARNIGSDEPFNDYIKHVVGGNATKLKEYNELKQKLEASEKQVAELNEKIKSGAADETLKTQLNDAKAQVTSLQTQLEKTKADATAAADKYASEMQAVKVGYAFDNATSGLKFKDGITEQVQRTLLNAAKAEILAKGTPEFQTTPDGQQKLVFRGQDGNVLLNPKTNLNPYTISELLMETSVKDVIATKVDQGGSGGNSGGGNGGGNTTVDISSAKSQIEADTLIEKQLLADGLTRDSPEFFTKFNEIRNESKVESLPIR</sequence>